<dbReference type="GO" id="GO:0016887">
    <property type="term" value="F:ATP hydrolysis activity"/>
    <property type="evidence" value="ECO:0007669"/>
    <property type="project" value="InterPro"/>
</dbReference>
<sequence>MIELQHLTKTYGSGSGAVTALDDVSLSIEQGEIFGIIGLSGAGKSTLVRCINLLETPTSGSVLVDGEDMTRLNGRALRAARRKIGMIFQGFDLLMQRTALANVRFPLELAHVNRAEADKRARELLATVGLAGREDAYPAQLSGGMKQRVAIARALASKPKVLLCDEATSALDPTTTESILELLREINRTLGVTIVVITHEMRVVERICSRVAIIAESHIAEQGEVQEVFLHPKTEAAKQLVLPSRSGKLEGFSEDEAATAVDECRGELIRLAFDGSTTDRPVIADMILSCGAPVSIIYADTRTIEGRLYGHTVLQLPAARETAEKMKRWLTEQGITFTKEAQ</sequence>
<dbReference type="GO" id="GO:0005524">
    <property type="term" value="F:ATP binding"/>
    <property type="evidence" value="ECO:0007669"/>
    <property type="project" value="UniProtKB-KW"/>
</dbReference>
<dbReference type="InterPro" id="IPR041701">
    <property type="entry name" value="MetN_ABC"/>
</dbReference>
<evidence type="ECO:0000256" key="8">
    <source>
        <dbReference type="ARBA" id="ARBA00023136"/>
    </source>
</evidence>
<evidence type="ECO:0000256" key="5">
    <source>
        <dbReference type="ARBA" id="ARBA00022840"/>
    </source>
</evidence>
<keyword evidence="6" id="KW-1278">Translocase</keyword>
<dbReference type="PANTHER" id="PTHR43166:SF30">
    <property type="entry name" value="METHIONINE IMPORT ATP-BINDING PROTEIN METN"/>
    <property type="match status" value="1"/>
</dbReference>
<dbReference type="InterPro" id="IPR045865">
    <property type="entry name" value="ACT-like_dom_sf"/>
</dbReference>
<comment type="similarity">
    <text evidence="1">Belongs to the ABC transporter superfamily.</text>
</comment>
<organism evidence="10 11">
    <name type="scientific">Candidatus Scatomorpha merdipullorum</name>
    <dbReference type="NCBI Taxonomy" id="2840927"/>
    <lineage>
        <taxon>Bacteria</taxon>
        <taxon>Bacillati</taxon>
        <taxon>Bacillota</taxon>
        <taxon>Clostridia</taxon>
        <taxon>Eubacteriales</taxon>
        <taxon>Candidatus Scatomorpha</taxon>
    </lineage>
</organism>
<keyword evidence="7" id="KW-0029">Amino-acid transport</keyword>
<dbReference type="InterPro" id="IPR003439">
    <property type="entry name" value="ABC_transporter-like_ATP-bd"/>
</dbReference>
<keyword evidence="5 10" id="KW-0067">ATP-binding</keyword>
<dbReference type="Pfam" id="PF00005">
    <property type="entry name" value="ABC_tran"/>
    <property type="match status" value="1"/>
</dbReference>
<dbReference type="PANTHER" id="PTHR43166">
    <property type="entry name" value="AMINO ACID IMPORT ATP-BINDING PROTEIN"/>
    <property type="match status" value="1"/>
</dbReference>
<reference evidence="10" key="2">
    <citation type="journal article" date="2021" name="PeerJ">
        <title>Extensive microbial diversity within the chicken gut microbiome revealed by metagenomics and culture.</title>
        <authorList>
            <person name="Gilroy R."/>
            <person name="Ravi A."/>
            <person name="Getino M."/>
            <person name="Pursley I."/>
            <person name="Horton D.L."/>
            <person name="Alikhan N.F."/>
            <person name="Baker D."/>
            <person name="Gharbi K."/>
            <person name="Hall N."/>
            <person name="Watson M."/>
            <person name="Adriaenssens E.M."/>
            <person name="Foster-Nyarko E."/>
            <person name="Jarju S."/>
            <person name="Secka A."/>
            <person name="Antonio M."/>
            <person name="Oren A."/>
            <person name="Chaudhuri R.R."/>
            <person name="La Ragione R."/>
            <person name="Hildebrand F."/>
            <person name="Pallen M.J."/>
        </authorList>
    </citation>
    <scope>NUCLEOTIDE SEQUENCE</scope>
    <source>
        <strain evidence="10">ChiHjej10B9-9673</strain>
    </source>
</reference>
<dbReference type="InterPro" id="IPR017871">
    <property type="entry name" value="ABC_transporter-like_CS"/>
</dbReference>
<dbReference type="SMART" id="SM00382">
    <property type="entry name" value="AAA"/>
    <property type="match status" value="1"/>
</dbReference>
<dbReference type="InterPro" id="IPR018449">
    <property type="entry name" value="NIL_domain"/>
</dbReference>
<evidence type="ECO:0000256" key="6">
    <source>
        <dbReference type="ARBA" id="ARBA00022967"/>
    </source>
</evidence>
<dbReference type="InterPro" id="IPR003593">
    <property type="entry name" value="AAA+_ATPase"/>
</dbReference>
<evidence type="ECO:0000256" key="3">
    <source>
        <dbReference type="ARBA" id="ARBA00022475"/>
    </source>
</evidence>
<dbReference type="InterPro" id="IPR027417">
    <property type="entry name" value="P-loop_NTPase"/>
</dbReference>
<dbReference type="PROSITE" id="PS50893">
    <property type="entry name" value="ABC_TRANSPORTER_2"/>
    <property type="match status" value="1"/>
</dbReference>
<dbReference type="SUPFAM" id="SSF52540">
    <property type="entry name" value="P-loop containing nucleoside triphosphate hydrolases"/>
    <property type="match status" value="1"/>
</dbReference>
<dbReference type="EMBL" id="DVJK01000044">
    <property type="protein sequence ID" value="HIS66221.1"/>
    <property type="molecule type" value="Genomic_DNA"/>
</dbReference>
<protein>
    <submittedName>
        <fullName evidence="10">ATP-binding cassette domain-containing protein</fullName>
    </submittedName>
</protein>
<dbReference type="Gene3D" id="3.30.70.260">
    <property type="match status" value="1"/>
</dbReference>
<dbReference type="PROSITE" id="PS00211">
    <property type="entry name" value="ABC_TRANSPORTER_1"/>
    <property type="match status" value="1"/>
</dbReference>
<evidence type="ECO:0000313" key="11">
    <source>
        <dbReference type="Proteomes" id="UP000824001"/>
    </source>
</evidence>
<dbReference type="Pfam" id="PF09383">
    <property type="entry name" value="NIL"/>
    <property type="match status" value="1"/>
</dbReference>
<dbReference type="FunFam" id="3.40.50.300:FF:000056">
    <property type="entry name" value="Cell division ATP-binding protein FtsE"/>
    <property type="match status" value="1"/>
</dbReference>
<dbReference type="GO" id="GO:0006865">
    <property type="term" value="P:amino acid transport"/>
    <property type="evidence" value="ECO:0007669"/>
    <property type="project" value="UniProtKB-KW"/>
</dbReference>
<dbReference type="InterPro" id="IPR050086">
    <property type="entry name" value="MetN_ABC_transporter-like"/>
</dbReference>
<feature type="domain" description="ABC transporter" evidence="9">
    <location>
        <begin position="2"/>
        <end position="241"/>
    </location>
</feature>
<dbReference type="AlphaFoldDB" id="A0A9D1FCM8"/>
<evidence type="ECO:0000256" key="1">
    <source>
        <dbReference type="ARBA" id="ARBA00005417"/>
    </source>
</evidence>
<accession>A0A9D1FCM8</accession>
<dbReference type="SUPFAM" id="SSF55021">
    <property type="entry name" value="ACT-like"/>
    <property type="match status" value="1"/>
</dbReference>
<evidence type="ECO:0000313" key="10">
    <source>
        <dbReference type="EMBL" id="HIS66221.1"/>
    </source>
</evidence>
<evidence type="ECO:0000259" key="9">
    <source>
        <dbReference type="PROSITE" id="PS50893"/>
    </source>
</evidence>
<evidence type="ECO:0000256" key="7">
    <source>
        <dbReference type="ARBA" id="ARBA00022970"/>
    </source>
</evidence>
<gene>
    <name evidence="10" type="ORF">IAC18_01535</name>
</gene>
<proteinExistence type="inferred from homology"/>
<keyword evidence="2" id="KW-0813">Transport</keyword>
<dbReference type="CDD" id="cd03258">
    <property type="entry name" value="ABC_MetN_methionine_transporter"/>
    <property type="match status" value="1"/>
</dbReference>
<dbReference type="Proteomes" id="UP000824001">
    <property type="component" value="Unassembled WGS sequence"/>
</dbReference>
<dbReference type="SMART" id="SM00930">
    <property type="entry name" value="NIL"/>
    <property type="match status" value="1"/>
</dbReference>
<keyword evidence="4" id="KW-0547">Nucleotide-binding</keyword>
<evidence type="ECO:0000256" key="4">
    <source>
        <dbReference type="ARBA" id="ARBA00022741"/>
    </source>
</evidence>
<dbReference type="Gene3D" id="3.40.50.300">
    <property type="entry name" value="P-loop containing nucleotide triphosphate hydrolases"/>
    <property type="match status" value="1"/>
</dbReference>
<keyword evidence="3" id="KW-1003">Cell membrane</keyword>
<reference evidence="10" key="1">
    <citation type="submission" date="2020-10" db="EMBL/GenBank/DDBJ databases">
        <authorList>
            <person name="Gilroy R."/>
        </authorList>
    </citation>
    <scope>NUCLEOTIDE SEQUENCE</scope>
    <source>
        <strain evidence="10">ChiHjej10B9-9673</strain>
    </source>
</reference>
<comment type="caution">
    <text evidence="10">The sequence shown here is derived from an EMBL/GenBank/DDBJ whole genome shotgun (WGS) entry which is preliminary data.</text>
</comment>
<evidence type="ECO:0000256" key="2">
    <source>
        <dbReference type="ARBA" id="ARBA00022448"/>
    </source>
</evidence>
<name>A0A9D1FCM8_9FIRM</name>
<keyword evidence="8" id="KW-0472">Membrane</keyword>
<dbReference type="GO" id="GO:0005886">
    <property type="term" value="C:plasma membrane"/>
    <property type="evidence" value="ECO:0007669"/>
    <property type="project" value="UniProtKB-ARBA"/>
</dbReference>